<protein>
    <submittedName>
        <fullName evidence="1">Uncharacterized protein</fullName>
    </submittedName>
</protein>
<organism evidence="1 2">
    <name type="scientific">Armillaria borealis</name>
    <dbReference type="NCBI Taxonomy" id="47425"/>
    <lineage>
        <taxon>Eukaryota</taxon>
        <taxon>Fungi</taxon>
        <taxon>Dikarya</taxon>
        <taxon>Basidiomycota</taxon>
        <taxon>Agaricomycotina</taxon>
        <taxon>Agaricomycetes</taxon>
        <taxon>Agaricomycetidae</taxon>
        <taxon>Agaricales</taxon>
        <taxon>Marasmiineae</taxon>
        <taxon>Physalacriaceae</taxon>
        <taxon>Armillaria</taxon>
    </lineage>
</organism>
<proteinExistence type="predicted"/>
<comment type="caution">
    <text evidence="1">The sequence shown here is derived from an EMBL/GenBank/DDBJ whole genome shotgun (WGS) entry which is preliminary data.</text>
</comment>
<name>A0AA39IY06_9AGAR</name>
<dbReference type="AlphaFoldDB" id="A0AA39IY06"/>
<evidence type="ECO:0000313" key="1">
    <source>
        <dbReference type="EMBL" id="KAK0432518.1"/>
    </source>
</evidence>
<accession>A0AA39IY06</accession>
<reference evidence="1" key="1">
    <citation type="submission" date="2023-06" db="EMBL/GenBank/DDBJ databases">
        <authorList>
            <consortium name="Lawrence Berkeley National Laboratory"/>
            <person name="Ahrendt S."/>
            <person name="Sahu N."/>
            <person name="Indic B."/>
            <person name="Wong-Bajracharya J."/>
            <person name="Merenyi Z."/>
            <person name="Ke H.-M."/>
            <person name="Monk M."/>
            <person name="Kocsube S."/>
            <person name="Drula E."/>
            <person name="Lipzen A."/>
            <person name="Balint B."/>
            <person name="Henrissat B."/>
            <person name="Andreopoulos B."/>
            <person name="Martin F.M."/>
            <person name="Harder C.B."/>
            <person name="Rigling D."/>
            <person name="Ford K.L."/>
            <person name="Foster G.D."/>
            <person name="Pangilinan J."/>
            <person name="Papanicolaou A."/>
            <person name="Barry K."/>
            <person name="LaButti K."/>
            <person name="Viragh M."/>
            <person name="Koriabine M."/>
            <person name="Yan M."/>
            <person name="Riley R."/>
            <person name="Champramary S."/>
            <person name="Plett K.L."/>
            <person name="Tsai I.J."/>
            <person name="Slot J."/>
            <person name="Sipos G."/>
            <person name="Plett J."/>
            <person name="Nagy L.G."/>
            <person name="Grigoriev I.V."/>
        </authorList>
    </citation>
    <scope>NUCLEOTIDE SEQUENCE</scope>
    <source>
        <strain evidence="1">FPL87.14</strain>
    </source>
</reference>
<dbReference type="EMBL" id="JAUEPT010000093">
    <property type="protein sequence ID" value="KAK0432518.1"/>
    <property type="molecule type" value="Genomic_DNA"/>
</dbReference>
<gene>
    <name evidence="1" type="ORF">EV421DRAFT_1848754</name>
</gene>
<keyword evidence="2" id="KW-1185">Reference proteome</keyword>
<evidence type="ECO:0000313" key="2">
    <source>
        <dbReference type="Proteomes" id="UP001175226"/>
    </source>
</evidence>
<dbReference type="Proteomes" id="UP001175226">
    <property type="component" value="Unassembled WGS sequence"/>
</dbReference>
<sequence>MPAPGLPPELLDAIIDELREDKKSLLQVSLARQVLCPRTRAHLFHFVTLSEKSCCDRLRALITLSPKLALHFTHLRIAFDDASSVPTATAYGALTVIESLVNVTHLFLFEGYWRHMPNTVVSSLQSHSYHTLAIYEWFMFRSIGDICSLMQNSPNLQKARFDCSNMSFTSVQECNFNHHLRRTPAPAAVNINYSSSYSDSAGAILTLSLSSNPCLFSCRKIHTLKTVLPNTNTGVTQDLSRYLALSGTSLKHLHVSHDLSEFENAPSIRLNVSNLELLGVTIFEIGLIPRCRTSQIFEWWITNLSAVNEHCAIRSIAFTIISCDLNCPKGHPALDWEDLWTKLDGCLSSRKMALLEHVAITFKPRPVKWDTFKTRMEGKFLGLRQLGCEVALDAVDSPWNPAS</sequence>